<evidence type="ECO:0000256" key="1">
    <source>
        <dbReference type="SAM" id="Phobius"/>
    </source>
</evidence>
<dbReference type="EMBL" id="FXAM01000001">
    <property type="protein sequence ID" value="SMF95856.1"/>
    <property type="molecule type" value="Genomic_DNA"/>
</dbReference>
<sequence length="62" mass="6922">MEQNQEKDNFWLYIGGVIIAVMTVLMMVKGSEHDKYVTAQKAISEDSANSAYRAVNVPSGRE</sequence>
<keyword evidence="1" id="KW-1133">Transmembrane helix</keyword>
<proteinExistence type="predicted"/>
<reference evidence="2 3" key="1">
    <citation type="submission" date="2016-12" db="EMBL/GenBank/DDBJ databases">
        <authorList>
            <person name="Song W.-J."/>
            <person name="Kurnit D.M."/>
        </authorList>
    </citation>
    <scope>NUCLEOTIDE SEQUENCE [LARGE SCALE GENOMIC DNA]</scope>
    <source>
        <strain evidence="2 3">175</strain>
    </source>
</reference>
<accession>A0A1Y6CZV9</accession>
<feature type="transmembrane region" description="Helical" evidence="1">
    <location>
        <begin position="12"/>
        <end position="28"/>
    </location>
</feature>
<keyword evidence="1" id="KW-0472">Membrane</keyword>
<name>A0A1Y6CZV9_9GAMM</name>
<protein>
    <submittedName>
        <fullName evidence="2">Uncharacterized protein</fullName>
    </submittedName>
</protein>
<gene>
    <name evidence="2" type="ORF">SAMN02949497_3231</name>
</gene>
<keyword evidence="3" id="KW-1185">Reference proteome</keyword>
<dbReference type="AlphaFoldDB" id="A0A1Y6CZV9"/>
<keyword evidence="1" id="KW-0812">Transmembrane</keyword>
<dbReference type="OrthoDB" id="5573490at2"/>
<dbReference type="Proteomes" id="UP000192923">
    <property type="component" value="Unassembled WGS sequence"/>
</dbReference>
<dbReference type="RefSeq" id="WP_085214433.1">
    <property type="nucleotide sequence ID" value="NZ_FXAM01000001.1"/>
</dbReference>
<evidence type="ECO:0000313" key="3">
    <source>
        <dbReference type="Proteomes" id="UP000192923"/>
    </source>
</evidence>
<evidence type="ECO:0000313" key="2">
    <source>
        <dbReference type="EMBL" id="SMF95856.1"/>
    </source>
</evidence>
<organism evidence="2 3">
    <name type="scientific">Methylomagnum ishizawai</name>
    <dbReference type="NCBI Taxonomy" id="1760988"/>
    <lineage>
        <taxon>Bacteria</taxon>
        <taxon>Pseudomonadati</taxon>
        <taxon>Pseudomonadota</taxon>
        <taxon>Gammaproteobacteria</taxon>
        <taxon>Methylococcales</taxon>
        <taxon>Methylococcaceae</taxon>
        <taxon>Methylomagnum</taxon>
    </lineage>
</organism>